<evidence type="ECO:0000313" key="10">
    <source>
        <dbReference type="Proteomes" id="UP000583556"/>
    </source>
</evidence>
<name>A0A7Y0G9C2_9SPHN</name>
<dbReference type="PANTHER" id="PTHR47245">
    <property type="entry name" value="PEPTIDYLPROLYL ISOMERASE"/>
    <property type="match status" value="1"/>
</dbReference>
<comment type="caution">
    <text evidence="9">The sequence shown here is derived from an EMBL/GenBank/DDBJ whole genome shotgun (WGS) entry which is preliminary data.</text>
</comment>
<comment type="similarity">
    <text evidence="2">Belongs to the PpiC/parvulin rotamase family.</text>
</comment>
<evidence type="ECO:0000256" key="4">
    <source>
        <dbReference type="ARBA" id="ARBA00018370"/>
    </source>
</evidence>
<dbReference type="InterPro" id="IPR000297">
    <property type="entry name" value="PPIase_PpiC"/>
</dbReference>
<gene>
    <name evidence="9" type="ORF">HHL27_09285</name>
</gene>
<evidence type="ECO:0000259" key="8">
    <source>
        <dbReference type="Pfam" id="PF13145"/>
    </source>
</evidence>
<dbReference type="EMBL" id="JABBGM010000003">
    <property type="protein sequence ID" value="NML93860.1"/>
    <property type="molecule type" value="Genomic_DNA"/>
</dbReference>
<evidence type="ECO:0000256" key="3">
    <source>
        <dbReference type="ARBA" id="ARBA00013194"/>
    </source>
</evidence>
<evidence type="ECO:0000256" key="5">
    <source>
        <dbReference type="ARBA" id="ARBA00023110"/>
    </source>
</evidence>
<dbReference type="InterPro" id="IPR050245">
    <property type="entry name" value="PrsA_foldase"/>
</dbReference>
<evidence type="ECO:0000313" key="9">
    <source>
        <dbReference type="EMBL" id="NML93860.1"/>
    </source>
</evidence>
<keyword evidence="10" id="KW-1185">Reference proteome</keyword>
<feature type="domain" description="PpiC" evidence="8">
    <location>
        <begin position="139"/>
        <end position="262"/>
    </location>
</feature>
<dbReference type="PANTHER" id="PTHR47245:SF2">
    <property type="entry name" value="PEPTIDYL-PROLYL CIS-TRANS ISOMERASE HP_0175-RELATED"/>
    <property type="match status" value="1"/>
</dbReference>
<comment type="catalytic activity">
    <reaction evidence="1">
        <text>[protein]-peptidylproline (omega=180) = [protein]-peptidylproline (omega=0)</text>
        <dbReference type="Rhea" id="RHEA:16237"/>
        <dbReference type="Rhea" id="RHEA-COMP:10747"/>
        <dbReference type="Rhea" id="RHEA-COMP:10748"/>
        <dbReference type="ChEBI" id="CHEBI:83833"/>
        <dbReference type="ChEBI" id="CHEBI:83834"/>
        <dbReference type="EC" id="5.2.1.8"/>
    </reaction>
</comment>
<evidence type="ECO:0000256" key="2">
    <source>
        <dbReference type="ARBA" id="ARBA00007656"/>
    </source>
</evidence>
<dbReference type="Gene3D" id="3.10.50.40">
    <property type="match status" value="1"/>
</dbReference>
<dbReference type="Proteomes" id="UP000583556">
    <property type="component" value="Unassembled WGS sequence"/>
</dbReference>
<accession>A0A7Y0G9C2</accession>
<evidence type="ECO:0000256" key="7">
    <source>
        <dbReference type="ARBA" id="ARBA00031484"/>
    </source>
</evidence>
<evidence type="ECO:0000256" key="1">
    <source>
        <dbReference type="ARBA" id="ARBA00000971"/>
    </source>
</evidence>
<evidence type="ECO:0000256" key="6">
    <source>
        <dbReference type="ARBA" id="ARBA00030642"/>
    </source>
</evidence>
<sequence>MYRDAQTDHGWEAPLAPGHQAPVRQPLLRRLLREPLTHFVAIGIGIFVISHVIEERQSRYNLTLTNADVLRIANSYAQQYGAQATPEQMRTMIDNAVREEIYLREGLALGLDRNDEIVRRRIAQKFDFLQQDQAAPREPSEAQLRGWYGSHRDRFAAPAKVSFEQRYFAPDQRGDAAARALATAALAHPETAPGDTFPGPPRIVSLARDDVDRVFGGTGFAANVFAAPTDRWTGPFRSGFGWHLVRVTEHSAAHPRSFDEARADVRSDWIEADRKARNDQAWQQLRARYTVTVPQVR</sequence>
<dbReference type="Pfam" id="PF13145">
    <property type="entry name" value="Rotamase_2"/>
    <property type="match status" value="1"/>
</dbReference>
<dbReference type="EC" id="5.2.1.8" evidence="3"/>
<dbReference type="AlphaFoldDB" id="A0A7Y0G9C2"/>
<protein>
    <recommendedName>
        <fullName evidence="4">Parvulin-like PPIase</fullName>
        <ecNumber evidence="3">5.2.1.8</ecNumber>
    </recommendedName>
    <alternativeName>
        <fullName evidence="6">Peptidyl-prolyl cis-trans isomerase plp</fullName>
    </alternativeName>
    <alternativeName>
        <fullName evidence="7">Rotamase plp</fullName>
    </alternativeName>
</protein>
<keyword evidence="5" id="KW-0413">Isomerase</keyword>
<reference evidence="9 10" key="1">
    <citation type="submission" date="2020-04" db="EMBL/GenBank/DDBJ databases">
        <title>Novosphingobium sp. TW-4 isolated from soil.</title>
        <authorList>
            <person name="Dahal R.H."/>
            <person name="Chaudhary D.K."/>
        </authorList>
    </citation>
    <scope>NUCLEOTIDE SEQUENCE [LARGE SCALE GENOMIC DNA]</scope>
    <source>
        <strain evidence="9 10">TW-4</strain>
    </source>
</reference>
<dbReference type="RefSeq" id="WP_169493122.1">
    <property type="nucleotide sequence ID" value="NZ_JABBGM010000003.1"/>
</dbReference>
<dbReference type="InterPro" id="IPR046357">
    <property type="entry name" value="PPIase_dom_sf"/>
</dbReference>
<keyword evidence="5" id="KW-0697">Rotamase</keyword>
<proteinExistence type="inferred from homology"/>
<dbReference type="GO" id="GO:0003755">
    <property type="term" value="F:peptidyl-prolyl cis-trans isomerase activity"/>
    <property type="evidence" value="ECO:0007669"/>
    <property type="project" value="UniProtKB-KW"/>
</dbReference>
<organism evidence="9 10">
    <name type="scientific">Novosphingobium olei</name>
    <dbReference type="NCBI Taxonomy" id="2728851"/>
    <lineage>
        <taxon>Bacteria</taxon>
        <taxon>Pseudomonadati</taxon>
        <taxon>Pseudomonadota</taxon>
        <taxon>Alphaproteobacteria</taxon>
        <taxon>Sphingomonadales</taxon>
        <taxon>Sphingomonadaceae</taxon>
        <taxon>Novosphingobium</taxon>
    </lineage>
</organism>